<protein>
    <submittedName>
        <fullName evidence="1">Uncharacterized protein</fullName>
    </submittedName>
</protein>
<dbReference type="Proteomes" id="UP000299102">
    <property type="component" value="Unassembled WGS sequence"/>
</dbReference>
<dbReference type="EMBL" id="BGZK01001344">
    <property type="protein sequence ID" value="GBP77745.1"/>
    <property type="molecule type" value="Genomic_DNA"/>
</dbReference>
<comment type="caution">
    <text evidence="1">The sequence shown here is derived from an EMBL/GenBank/DDBJ whole genome shotgun (WGS) entry which is preliminary data.</text>
</comment>
<sequence length="151" mass="16755">METLFIETFPERNVSELTKLAGIGAPPPCRDDARLDSRMTFYELKGEQCHSEITCENQIDTDSRCSPPPGRINLIVGVFATFLRVRPPATGALMAPAAEKYRRPPARADKPPLFITLSYINGYLLAPHDLSPLLVSVTGKQQNIVSPARYR</sequence>
<proteinExistence type="predicted"/>
<name>A0A4C1YTX5_EUMVA</name>
<reference evidence="1 2" key="1">
    <citation type="journal article" date="2019" name="Commun. Biol.">
        <title>The bagworm genome reveals a unique fibroin gene that provides high tensile strength.</title>
        <authorList>
            <person name="Kono N."/>
            <person name="Nakamura H."/>
            <person name="Ohtoshi R."/>
            <person name="Tomita M."/>
            <person name="Numata K."/>
            <person name="Arakawa K."/>
        </authorList>
    </citation>
    <scope>NUCLEOTIDE SEQUENCE [LARGE SCALE GENOMIC DNA]</scope>
</reference>
<keyword evidence="2" id="KW-1185">Reference proteome</keyword>
<organism evidence="1 2">
    <name type="scientific">Eumeta variegata</name>
    <name type="common">Bagworm moth</name>
    <name type="synonym">Eumeta japonica</name>
    <dbReference type="NCBI Taxonomy" id="151549"/>
    <lineage>
        <taxon>Eukaryota</taxon>
        <taxon>Metazoa</taxon>
        <taxon>Ecdysozoa</taxon>
        <taxon>Arthropoda</taxon>
        <taxon>Hexapoda</taxon>
        <taxon>Insecta</taxon>
        <taxon>Pterygota</taxon>
        <taxon>Neoptera</taxon>
        <taxon>Endopterygota</taxon>
        <taxon>Lepidoptera</taxon>
        <taxon>Glossata</taxon>
        <taxon>Ditrysia</taxon>
        <taxon>Tineoidea</taxon>
        <taxon>Psychidae</taxon>
        <taxon>Oiketicinae</taxon>
        <taxon>Eumeta</taxon>
    </lineage>
</organism>
<evidence type="ECO:0000313" key="2">
    <source>
        <dbReference type="Proteomes" id="UP000299102"/>
    </source>
</evidence>
<gene>
    <name evidence="1" type="ORF">EVAR_55410_1</name>
</gene>
<dbReference type="AlphaFoldDB" id="A0A4C1YTX5"/>
<accession>A0A4C1YTX5</accession>
<evidence type="ECO:0000313" key="1">
    <source>
        <dbReference type="EMBL" id="GBP77745.1"/>
    </source>
</evidence>